<evidence type="ECO:0000256" key="6">
    <source>
        <dbReference type="ARBA" id="ARBA00022519"/>
    </source>
</evidence>
<evidence type="ECO:0000256" key="7">
    <source>
        <dbReference type="ARBA" id="ARBA00022692"/>
    </source>
</evidence>
<dbReference type="InterPro" id="IPR002898">
    <property type="entry name" value="MotA_ExbB_proton_chnl"/>
</dbReference>
<keyword evidence="5" id="KW-1003">Cell membrane</keyword>
<comment type="subunit">
    <text evidence="2">The accessory proteins ExbB and ExbD seem to form a complex with TonB.</text>
</comment>
<evidence type="ECO:0000256" key="11">
    <source>
        <dbReference type="ARBA" id="ARBA00024816"/>
    </source>
</evidence>
<evidence type="ECO:0000256" key="12">
    <source>
        <dbReference type="RuleBase" id="RU004057"/>
    </source>
</evidence>
<dbReference type="InterPro" id="IPR050790">
    <property type="entry name" value="ExbB/TolQ_transport"/>
</dbReference>
<accession>A0ABW3IB52</accession>
<keyword evidence="4 12" id="KW-0813">Transport</keyword>
<dbReference type="Proteomes" id="UP001596996">
    <property type="component" value="Unassembled WGS sequence"/>
</dbReference>
<name>A0ABW3IB52_9PAST</name>
<keyword evidence="9 13" id="KW-1133">Transmembrane helix</keyword>
<comment type="function">
    <text evidence="11">Involved in the TonB-dependent energy-dependent transport of various receptor-bound substrates. Protects ExbD from proteolytic degradation and functionally stabilizes TonB.</text>
</comment>
<feature type="transmembrane region" description="Helical" evidence="13">
    <location>
        <begin position="44"/>
        <end position="65"/>
    </location>
</feature>
<dbReference type="RefSeq" id="WP_380821245.1">
    <property type="nucleotide sequence ID" value="NZ_JBHTJN010000012.1"/>
</dbReference>
<proteinExistence type="inferred from homology"/>
<feature type="domain" description="MotA/TolQ/ExbB proton channel" evidence="14">
    <location>
        <begin position="121"/>
        <end position="228"/>
    </location>
</feature>
<dbReference type="PANTHER" id="PTHR30625">
    <property type="entry name" value="PROTEIN TOLQ"/>
    <property type="match status" value="1"/>
</dbReference>
<keyword evidence="6" id="KW-0997">Cell inner membrane</keyword>
<comment type="caution">
    <text evidence="15">The sequence shown here is derived from an EMBL/GenBank/DDBJ whole genome shotgun (WGS) entry which is preliminary data.</text>
</comment>
<keyword evidence="8 12" id="KW-0653">Protein transport</keyword>
<keyword evidence="7 13" id="KW-0812">Transmembrane</keyword>
<evidence type="ECO:0000256" key="1">
    <source>
        <dbReference type="ARBA" id="ARBA00004429"/>
    </source>
</evidence>
<evidence type="ECO:0000256" key="5">
    <source>
        <dbReference type="ARBA" id="ARBA00022475"/>
    </source>
</evidence>
<evidence type="ECO:0000256" key="4">
    <source>
        <dbReference type="ARBA" id="ARBA00022448"/>
    </source>
</evidence>
<evidence type="ECO:0000256" key="2">
    <source>
        <dbReference type="ARBA" id="ARBA00011471"/>
    </source>
</evidence>
<sequence>MLYRIVFFTLCILFSQIGFANEVVNAQLPIDLSPQSLYQNAHVIVKAVVILLLLCSIITWAIFLLKLYQLFIGIKAIKKDRVILSNYNSFDKLTANKDLNFKVANLFINEMNQEIIHSQSYFDEDIKARISYRLERQIKQLTMRMKQGISILATIGSVSPFIGLFGTVWGIMNSFIGIAQTRTTDLYAVAPGIAEALFATALGLVAAIPAVVIYNIFVRVIQHYSEQLNSITALLQLALRRDISLKN</sequence>
<keyword evidence="16" id="KW-1185">Reference proteome</keyword>
<evidence type="ECO:0000313" key="15">
    <source>
        <dbReference type="EMBL" id="MFD0966664.1"/>
    </source>
</evidence>
<dbReference type="PANTHER" id="PTHR30625:SF16">
    <property type="entry name" value="BIOPOLYMER TRANSPORT PROTEIN EXBB"/>
    <property type="match status" value="1"/>
</dbReference>
<dbReference type="NCBIfam" id="TIGR02797">
    <property type="entry name" value="exbB"/>
    <property type="match status" value="1"/>
</dbReference>
<evidence type="ECO:0000256" key="9">
    <source>
        <dbReference type="ARBA" id="ARBA00022989"/>
    </source>
</evidence>
<dbReference type="EMBL" id="JBHTJN010000012">
    <property type="protein sequence ID" value="MFD0966664.1"/>
    <property type="molecule type" value="Genomic_DNA"/>
</dbReference>
<keyword evidence="10 13" id="KW-0472">Membrane</keyword>
<evidence type="ECO:0000256" key="3">
    <source>
        <dbReference type="ARBA" id="ARBA00022093"/>
    </source>
</evidence>
<gene>
    <name evidence="15" type="primary">exbB</name>
    <name evidence="15" type="ORF">ACFQ02_07415</name>
</gene>
<feature type="transmembrane region" description="Helical" evidence="13">
    <location>
        <begin position="149"/>
        <end position="172"/>
    </location>
</feature>
<organism evidence="15 16">
    <name type="scientific">Seminibacterium arietis</name>
    <dbReference type="NCBI Taxonomy" id="1173502"/>
    <lineage>
        <taxon>Bacteria</taxon>
        <taxon>Pseudomonadati</taxon>
        <taxon>Pseudomonadota</taxon>
        <taxon>Gammaproteobacteria</taxon>
        <taxon>Pasteurellales</taxon>
        <taxon>Pasteurellaceae</taxon>
        <taxon>Seminibacterium</taxon>
    </lineage>
</organism>
<evidence type="ECO:0000313" key="16">
    <source>
        <dbReference type="Proteomes" id="UP001596996"/>
    </source>
</evidence>
<comment type="subcellular location">
    <subcellularLocation>
        <location evidence="1">Cell inner membrane</location>
        <topology evidence="1">Multi-pass membrane protein</topology>
    </subcellularLocation>
    <subcellularLocation>
        <location evidence="12">Membrane</location>
        <topology evidence="12">Multi-pass membrane protein</topology>
    </subcellularLocation>
</comment>
<evidence type="ECO:0000256" key="10">
    <source>
        <dbReference type="ARBA" id="ARBA00023136"/>
    </source>
</evidence>
<comment type="similarity">
    <text evidence="12">Belongs to the exbB/tolQ family.</text>
</comment>
<dbReference type="InterPro" id="IPR014164">
    <property type="entry name" value="TonB_ExbB_1"/>
</dbReference>
<evidence type="ECO:0000256" key="13">
    <source>
        <dbReference type="SAM" id="Phobius"/>
    </source>
</evidence>
<evidence type="ECO:0000256" key="8">
    <source>
        <dbReference type="ARBA" id="ARBA00022927"/>
    </source>
</evidence>
<evidence type="ECO:0000259" key="14">
    <source>
        <dbReference type="Pfam" id="PF01618"/>
    </source>
</evidence>
<feature type="transmembrane region" description="Helical" evidence="13">
    <location>
        <begin position="192"/>
        <end position="217"/>
    </location>
</feature>
<dbReference type="Pfam" id="PF01618">
    <property type="entry name" value="MotA_ExbB"/>
    <property type="match status" value="1"/>
</dbReference>
<reference evidence="16" key="1">
    <citation type="journal article" date="2019" name="Int. J. Syst. Evol. Microbiol.">
        <title>The Global Catalogue of Microorganisms (GCM) 10K type strain sequencing project: providing services to taxonomists for standard genome sequencing and annotation.</title>
        <authorList>
            <consortium name="The Broad Institute Genomics Platform"/>
            <consortium name="The Broad Institute Genome Sequencing Center for Infectious Disease"/>
            <person name="Wu L."/>
            <person name="Ma J."/>
        </authorList>
    </citation>
    <scope>NUCLEOTIDE SEQUENCE [LARGE SCALE GENOMIC DNA]</scope>
    <source>
        <strain evidence="16">CCUG 61707</strain>
    </source>
</reference>
<protein>
    <recommendedName>
        <fullName evidence="3">Biopolymer transport protein ExbB</fullName>
    </recommendedName>
</protein>